<name>A0A395XMX1_9FIRM</name>
<organism evidence="7 8">
    <name type="scientific">Dorea formicigenerans</name>
    <dbReference type="NCBI Taxonomy" id="39486"/>
    <lineage>
        <taxon>Bacteria</taxon>
        <taxon>Bacillati</taxon>
        <taxon>Bacillota</taxon>
        <taxon>Clostridia</taxon>
        <taxon>Lachnospirales</taxon>
        <taxon>Lachnospiraceae</taxon>
        <taxon>Dorea</taxon>
    </lineage>
</organism>
<dbReference type="Pfam" id="PF00724">
    <property type="entry name" value="Oxidored_FMN"/>
    <property type="match status" value="1"/>
</dbReference>
<dbReference type="Gene3D" id="3.20.20.70">
    <property type="entry name" value="Aldolase class I"/>
    <property type="match status" value="1"/>
</dbReference>
<comment type="caution">
    <text evidence="7">The sequence shown here is derived from an EMBL/GenBank/DDBJ whole genome shotgun (WGS) entry which is preliminary data.</text>
</comment>
<dbReference type="SUPFAM" id="SSF51395">
    <property type="entry name" value="FMN-linked oxidoreductases"/>
    <property type="match status" value="1"/>
</dbReference>
<evidence type="ECO:0000256" key="3">
    <source>
        <dbReference type="ARBA" id="ARBA00022643"/>
    </source>
</evidence>
<evidence type="ECO:0000313" key="7">
    <source>
        <dbReference type="EMBL" id="RGW53051.1"/>
    </source>
</evidence>
<dbReference type="InterPro" id="IPR001155">
    <property type="entry name" value="OxRdtase_FMN_N"/>
</dbReference>
<sequence length="74" mass="8626">MGGMFQRCVCSGFDMIIIYSAHKALLEQFLSSKTNTRTDEYGGSLEYRMRYPLEVIRAIRESVGEKMLFLHKRD</sequence>
<feature type="domain" description="NADH:flavin oxidoreductase/NADH oxidase N-terminal" evidence="6">
    <location>
        <begin position="6"/>
        <end position="68"/>
    </location>
</feature>
<dbReference type="InterPro" id="IPR013785">
    <property type="entry name" value="Aldolase_TIM"/>
</dbReference>
<accession>A0A395XMX1</accession>
<dbReference type="GO" id="GO:0010181">
    <property type="term" value="F:FMN binding"/>
    <property type="evidence" value="ECO:0007669"/>
    <property type="project" value="InterPro"/>
</dbReference>
<dbReference type="EMBL" id="QSAJ01000018">
    <property type="protein sequence ID" value="RGW53051.1"/>
    <property type="molecule type" value="Genomic_DNA"/>
</dbReference>
<evidence type="ECO:0000313" key="8">
    <source>
        <dbReference type="Proteomes" id="UP000266376"/>
    </source>
</evidence>
<evidence type="ECO:0000259" key="6">
    <source>
        <dbReference type="Pfam" id="PF00724"/>
    </source>
</evidence>
<dbReference type="GO" id="GO:0003959">
    <property type="term" value="F:NADPH dehydrogenase activity"/>
    <property type="evidence" value="ECO:0007669"/>
    <property type="project" value="InterPro"/>
</dbReference>
<dbReference type="AlphaFoldDB" id="A0A395XMX1"/>
<reference evidence="7 8" key="1">
    <citation type="submission" date="2018-08" db="EMBL/GenBank/DDBJ databases">
        <title>A genome reference for cultivated species of the human gut microbiota.</title>
        <authorList>
            <person name="Zou Y."/>
            <person name="Xue W."/>
            <person name="Luo G."/>
        </authorList>
    </citation>
    <scope>NUCLEOTIDE SEQUENCE [LARGE SCALE GENOMIC DNA]</scope>
    <source>
        <strain evidence="7 8">AF12-11</strain>
    </source>
</reference>
<keyword evidence="2" id="KW-0285">Flavoprotein</keyword>
<proteinExistence type="predicted"/>
<keyword evidence="4" id="KW-0521">NADP</keyword>
<evidence type="ECO:0000256" key="5">
    <source>
        <dbReference type="ARBA" id="ARBA00023002"/>
    </source>
</evidence>
<keyword evidence="3" id="KW-0288">FMN</keyword>
<dbReference type="PANTHER" id="PTHR43303:SF4">
    <property type="entry name" value="NADPH DEHYDROGENASE C23G7.10C-RELATED"/>
    <property type="match status" value="1"/>
</dbReference>
<comment type="cofactor">
    <cofactor evidence="1">
        <name>FMN</name>
        <dbReference type="ChEBI" id="CHEBI:58210"/>
    </cofactor>
</comment>
<protein>
    <recommendedName>
        <fullName evidence="6">NADH:flavin oxidoreductase/NADH oxidase N-terminal domain-containing protein</fullName>
    </recommendedName>
</protein>
<dbReference type="PANTHER" id="PTHR43303">
    <property type="entry name" value="NADPH DEHYDROGENASE C23G7.10C-RELATED"/>
    <property type="match status" value="1"/>
</dbReference>
<evidence type="ECO:0000256" key="1">
    <source>
        <dbReference type="ARBA" id="ARBA00001917"/>
    </source>
</evidence>
<evidence type="ECO:0000256" key="2">
    <source>
        <dbReference type="ARBA" id="ARBA00022630"/>
    </source>
</evidence>
<dbReference type="Proteomes" id="UP000266376">
    <property type="component" value="Unassembled WGS sequence"/>
</dbReference>
<dbReference type="InterPro" id="IPR044152">
    <property type="entry name" value="YqjM-like"/>
</dbReference>
<dbReference type="GO" id="GO:0050661">
    <property type="term" value="F:NADP binding"/>
    <property type="evidence" value="ECO:0007669"/>
    <property type="project" value="InterPro"/>
</dbReference>
<gene>
    <name evidence="7" type="ORF">DWV67_08425</name>
</gene>
<evidence type="ECO:0000256" key="4">
    <source>
        <dbReference type="ARBA" id="ARBA00022857"/>
    </source>
</evidence>
<keyword evidence="5" id="KW-0560">Oxidoreductase</keyword>